<dbReference type="AlphaFoldDB" id="A0A101RQA8"/>
<keyword evidence="2" id="KW-0812">Transmembrane</keyword>
<dbReference type="Proteomes" id="UP000054375">
    <property type="component" value="Unassembled WGS sequence"/>
</dbReference>
<evidence type="ECO:0000313" key="4">
    <source>
        <dbReference type="Proteomes" id="UP000054375"/>
    </source>
</evidence>
<feature type="compositionally biased region" description="Gly residues" evidence="1">
    <location>
        <begin position="61"/>
        <end position="71"/>
    </location>
</feature>
<accession>A0A101RQA8</accession>
<organism evidence="3 4">
    <name type="scientific">Streptomyces griseorubiginosus</name>
    <dbReference type="NCBI Taxonomy" id="67304"/>
    <lineage>
        <taxon>Bacteria</taxon>
        <taxon>Bacillati</taxon>
        <taxon>Actinomycetota</taxon>
        <taxon>Actinomycetes</taxon>
        <taxon>Kitasatosporales</taxon>
        <taxon>Streptomycetaceae</taxon>
        <taxon>Streptomyces</taxon>
    </lineage>
</organism>
<protein>
    <submittedName>
        <fullName evidence="3">Uncharacterized protein</fullName>
    </submittedName>
</protein>
<dbReference type="RefSeq" id="WP_062246059.1">
    <property type="nucleotide sequence ID" value="NZ_JBPJFL010000003.1"/>
</dbReference>
<keyword evidence="2" id="KW-0472">Membrane</keyword>
<gene>
    <name evidence="3" type="ORF">AQJ54_39715</name>
</gene>
<comment type="caution">
    <text evidence="3">The sequence shown here is derived from an EMBL/GenBank/DDBJ whole genome shotgun (WGS) entry which is preliminary data.</text>
</comment>
<sequence>MAEIRQPSHPVGVIARRLLPPPAWCGFLLLLVLVFSVSYAVGSAAGPVAPGIHGTGSVESGDGGDGSGGGMEEMPGTDKSMQNMPRMTYGSGQ</sequence>
<evidence type="ECO:0000256" key="2">
    <source>
        <dbReference type="SAM" id="Phobius"/>
    </source>
</evidence>
<evidence type="ECO:0000256" key="1">
    <source>
        <dbReference type="SAM" id="MobiDB-lite"/>
    </source>
</evidence>
<feature type="region of interest" description="Disordered" evidence="1">
    <location>
        <begin position="46"/>
        <end position="93"/>
    </location>
</feature>
<proteinExistence type="predicted"/>
<evidence type="ECO:0000313" key="3">
    <source>
        <dbReference type="EMBL" id="KUN59558.1"/>
    </source>
</evidence>
<keyword evidence="2" id="KW-1133">Transmembrane helix</keyword>
<name>A0A101RQA8_9ACTN</name>
<dbReference type="EMBL" id="LMWV01000036">
    <property type="protein sequence ID" value="KUN59558.1"/>
    <property type="molecule type" value="Genomic_DNA"/>
</dbReference>
<reference evidence="3 4" key="1">
    <citation type="submission" date="2015-10" db="EMBL/GenBank/DDBJ databases">
        <title>Draft genome sequence of Streptomyces griseorubiginosus DSM 40469, type strain for the species Streptomyces griseorubiginosus.</title>
        <authorList>
            <person name="Ruckert C."/>
            <person name="Winkler A."/>
            <person name="Kalinowski J."/>
            <person name="Kampfer P."/>
            <person name="Glaeser S."/>
        </authorList>
    </citation>
    <scope>NUCLEOTIDE SEQUENCE [LARGE SCALE GENOMIC DNA]</scope>
    <source>
        <strain evidence="3 4">DSM 40469</strain>
    </source>
</reference>
<feature type="transmembrane region" description="Helical" evidence="2">
    <location>
        <begin position="21"/>
        <end position="41"/>
    </location>
</feature>
<feature type="compositionally biased region" description="Low complexity" evidence="1">
    <location>
        <begin position="46"/>
        <end position="60"/>
    </location>
</feature>
<keyword evidence="4" id="KW-1185">Reference proteome</keyword>